<name>A0A926XYZ8_9BACT</name>
<gene>
    <name evidence="3" type="ORF">IC229_19345</name>
</gene>
<evidence type="ECO:0000256" key="1">
    <source>
        <dbReference type="ARBA" id="ARBA00022679"/>
    </source>
</evidence>
<sequence length="174" mass="19301">MQLNEAITLINHSGVSTGKSATWADLGCGTGLFSKALANLLPPASHIFALDTDQKALRNIADYNGVSIEPVCQDFVTSEWPFATLDGLLMANSLHYVADKPTFLQKADRYLSEKGCFLLVEYDMDVPNPWVPYPLSYVTLTKLFMEAGYSTIEKIHQMPSRFGRANLFGVFISR</sequence>
<dbReference type="Gene3D" id="3.40.50.150">
    <property type="entry name" value="Vaccinia Virus protein VP39"/>
    <property type="match status" value="1"/>
</dbReference>
<dbReference type="GO" id="GO:0008168">
    <property type="term" value="F:methyltransferase activity"/>
    <property type="evidence" value="ECO:0007669"/>
    <property type="project" value="UniProtKB-KW"/>
</dbReference>
<proteinExistence type="predicted"/>
<organism evidence="3 4">
    <name type="scientific">Spirosoma profusum</name>
    <dbReference type="NCBI Taxonomy" id="2771354"/>
    <lineage>
        <taxon>Bacteria</taxon>
        <taxon>Pseudomonadati</taxon>
        <taxon>Bacteroidota</taxon>
        <taxon>Cytophagia</taxon>
        <taxon>Cytophagales</taxon>
        <taxon>Cytophagaceae</taxon>
        <taxon>Spirosoma</taxon>
    </lineage>
</organism>
<evidence type="ECO:0000313" key="3">
    <source>
        <dbReference type="EMBL" id="MBD2702811.1"/>
    </source>
</evidence>
<dbReference type="EMBL" id="JACWZY010000017">
    <property type="protein sequence ID" value="MBD2702811.1"/>
    <property type="molecule type" value="Genomic_DNA"/>
</dbReference>
<feature type="domain" description="Methyltransferase" evidence="2">
    <location>
        <begin position="25"/>
        <end position="115"/>
    </location>
</feature>
<comment type="caution">
    <text evidence="3">The sequence shown here is derived from an EMBL/GenBank/DDBJ whole genome shotgun (WGS) entry which is preliminary data.</text>
</comment>
<dbReference type="InterPro" id="IPR041698">
    <property type="entry name" value="Methyltransf_25"/>
</dbReference>
<dbReference type="Proteomes" id="UP000598820">
    <property type="component" value="Unassembled WGS sequence"/>
</dbReference>
<dbReference type="InterPro" id="IPR029063">
    <property type="entry name" value="SAM-dependent_MTases_sf"/>
</dbReference>
<dbReference type="SUPFAM" id="SSF53335">
    <property type="entry name" value="S-adenosyl-L-methionine-dependent methyltransferases"/>
    <property type="match status" value="1"/>
</dbReference>
<keyword evidence="1" id="KW-0808">Transferase</keyword>
<evidence type="ECO:0000259" key="2">
    <source>
        <dbReference type="Pfam" id="PF13649"/>
    </source>
</evidence>
<dbReference type="RefSeq" id="WP_190888655.1">
    <property type="nucleotide sequence ID" value="NZ_JACWZY010000017.1"/>
</dbReference>
<keyword evidence="4" id="KW-1185">Reference proteome</keyword>
<dbReference type="AlphaFoldDB" id="A0A926XYZ8"/>
<evidence type="ECO:0000313" key="4">
    <source>
        <dbReference type="Proteomes" id="UP000598820"/>
    </source>
</evidence>
<dbReference type="CDD" id="cd02440">
    <property type="entry name" value="AdoMet_MTases"/>
    <property type="match status" value="1"/>
</dbReference>
<reference evidence="3" key="1">
    <citation type="submission" date="2020-09" db="EMBL/GenBank/DDBJ databases">
        <authorList>
            <person name="Kim M.K."/>
        </authorList>
    </citation>
    <scope>NUCLEOTIDE SEQUENCE</scope>
    <source>
        <strain evidence="3">BT702</strain>
    </source>
</reference>
<accession>A0A926XYZ8</accession>
<dbReference type="PANTHER" id="PTHR43861">
    <property type="entry name" value="TRANS-ACONITATE 2-METHYLTRANSFERASE-RELATED"/>
    <property type="match status" value="1"/>
</dbReference>
<protein>
    <submittedName>
        <fullName evidence="3">Class I SAM-dependent methyltransferase</fullName>
    </submittedName>
</protein>
<dbReference type="GO" id="GO:0032259">
    <property type="term" value="P:methylation"/>
    <property type="evidence" value="ECO:0007669"/>
    <property type="project" value="UniProtKB-KW"/>
</dbReference>
<dbReference type="Pfam" id="PF13649">
    <property type="entry name" value="Methyltransf_25"/>
    <property type="match status" value="1"/>
</dbReference>
<keyword evidence="3" id="KW-0489">Methyltransferase</keyword>